<dbReference type="PANTHER" id="PTHR43243">
    <property type="entry name" value="INNER MEMBRANE TRANSPORTER YGJI-RELATED"/>
    <property type="match status" value="1"/>
</dbReference>
<evidence type="ECO:0008006" key="9">
    <source>
        <dbReference type="Google" id="ProtNLM"/>
    </source>
</evidence>
<accession>A0A6G0YD80</accession>
<keyword evidence="5 6" id="KW-0472">Membrane</keyword>
<evidence type="ECO:0000256" key="6">
    <source>
        <dbReference type="SAM" id="Phobius"/>
    </source>
</evidence>
<gene>
    <name evidence="7" type="ORF">FWK35_00036640</name>
</gene>
<evidence type="ECO:0000256" key="4">
    <source>
        <dbReference type="ARBA" id="ARBA00022989"/>
    </source>
</evidence>
<dbReference type="Proteomes" id="UP000478052">
    <property type="component" value="Unassembled WGS sequence"/>
</dbReference>
<dbReference type="PANTHER" id="PTHR43243:SF4">
    <property type="entry name" value="CATIONIC AMINO ACID TRANSPORTER 4"/>
    <property type="match status" value="1"/>
</dbReference>
<protein>
    <recommendedName>
        <fullName evidence="9">Cationic amino acid transporter 4-like</fullName>
    </recommendedName>
</protein>
<feature type="transmembrane region" description="Helical" evidence="6">
    <location>
        <begin position="55"/>
        <end position="76"/>
    </location>
</feature>
<feature type="transmembrane region" description="Helical" evidence="6">
    <location>
        <begin position="82"/>
        <end position="103"/>
    </location>
</feature>
<evidence type="ECO:0000256" key="2">
    <source>
        <dbReference type="ARBA" id="ARBA00022448"/>
    </source>
</evidence>
<keyword evidence="3 6" id="KW-0812">Transmembrane</keyword>
<dbReference type="EMBL" id="VUJU01004733">
    <property type="protein sequence ID" value="KAF0753440.1"/>
    <property type="molecule type" value="Genomic_DNA"/>
</dbReference>
<keyword evidence="8" id="KW-1185">Reference proteome</keyword>
<organism evidence="7 8">
    <name type="scientific">Aphis craccivora</name>
    <name type="common">Cowpea aphid</name>
    <dbReference type="NCBI Taxonomy" id="307492"/>
    <lineage>
        <taxon>Eukaryota</taxon>
        <taxon>Metazoa</taxon>
        <taxon>Ecdysozoa</taxon>
        <taxon>Arthropoda</taxon>
        <taxon>Hexapoda</taxon>
        <taxon>Insecta</taxon>
        <taxon>Pterygota</taxon>
        <taxon>Neoptera</taxon>
        <taxon>Paraneoptera</taxon>
        <taxon>Hemiptera</taxon>
        <taxon>Sternorrhyncha</taxon>
        <taxon>Aphidomorpha</taxon>
        <taxon>Aphidoidea</taxon>
        <taxon>Aphididae</taxon>
        <taxon>Aphidini</taxon>
        <taxon>Aphis</taxon>
        <taxon>Aphis</taxon>
    </lineage>
</organism>
<keyword evidence="4 6" id="KW-1133">Transmembrane helix</keyword>
<dbReference type="AlphaFoldDB" id="A0A6G0YD80"/>
<evidence type="ECO:0000256" key="1">
    <source>
        <dbReference type="ARBA" id="ARBA00004141"/>
    </source>
</evidence>
<comment type="subcellular location">
    <subcellularLocation>
        <location evidence="1">Membrane</location>
        <topology evidence="1">Multi-pass membrane protein</topology>
    </subcellularLocation>
</comment>
<evidence type="ECO:0000313" key="7">
    <source>
        <dbReference type="EMBL" id="KAF0753440.1"/>
    </source>
</evidence>
<dbReference type="GO" id="GO:0005886">
    <property type="term" value="C:plasma membrane"/>
    <property type="evidence" value="ECO:0007669"/>
    <property type="project" value="TreeGrafter"/>
</dbReference>
<dbReference type="GO" id="GO:0015171">
    <property type="term" value="F:amino acid transmembrane transporter activity"/>
    <property type="evidence" value="ECO:0007669"/>
    <property type="project" value="TreeGrafter"/>
</dbReference>
<keyword evidence="2" id="KW-0813">Transport</keyword>
<sequence>MFSLLSLFIMPGSRHKILSHVFSGFSEKMGRTKVLDIGTQSIETPLKRCLTTFDITLLGIGHMVGAGIYVLIGTVAKEMAGPAIILSFMLAGAASMLAALCYAEFGTRIPKAGSAYIYTYVSVGEFWAFVIGWNIILEHMIGNA</sequence>
<evidence type="ECO:0000256" key="5">
    <source>
        <dbReference type="ARBA" id="ARBA00023136"/>
    </source>
</evidence>
<feature type="transmembrane region" description="Helical" evidence="6">
    <location>
        <begin position="115"/>
        <end position="136"/>
    </location>
</feature>
<dbReference type="InterPro" id="IPR002293">
    <property type="entry name" value="AA/rel_permease1"/>
</dbReference>
<dbReference type="Gene3D" id="1.20.1740.10">
    <property type="entry name" value="Amino acid/polyamine transporter I"/>
    <property type="match status" value="1"/>
</dbReference>
<dbReference type="Pfam" id="PF13520">
    <property type="entry name" value="AA_permease_2"/>
    <property type="match status" value="1"/>
</dbReference>
<name>A0A6G0YD80_APHCR</name>
<comment type="caution">
    <text evidence="7">The sequence shown here is derived from an EMBL/GenBank/DDBJ whole genome shotgun (WGS) entry which is preliminary data.</text>
</comment>
<evidence type="ECO:0000313" key="8">
    <source>
        <dbReference type="Proteomes" id="UP000478052"/>
    </source>
</evidence>
<evidence type="ECO:0000256" key="3">
    <source>
        <dbReference type="ARBA" id="ARBA00022692"/>
    </source>
</evidence>
<reference evidence="7 8" key="1">
    <citation type="submission" date="2019-08" db="EMBL/GenBank/DDBJ databases">
        <title>Whole genome of Aphis craccivora.</title>
        <authorList>
            <person name="Voronova N.V."/>
            <person name="Shulinski R.S."/>
            <person name="Bandarenka Y.V."/>
            <person name="Zhorov D.G."/>
            <person name="Warner D."/>
        </authorList>
    </citation>
    <scope>NUCLEOTIDE SEQUENCE [LARGE SCALE GENOMIC DNA]</scope>
    <source>
        <strain evidence="7">180601</strain>
        <tissue evidence="7">Whole Body</tissue>
    </source>
</reference>
<proteinExistence type="predicted"/>
<dbReference type="OrthoDB" id="3900342at2759"/>